<dbReference type="GO" id="GO:0019957">
    <property type="term" value="F:C-C chemokine binding"/>
    <property type="evidence" value="ECO:0007669"/>
    <property type="project" value="TreeGrafter"/>
</dbReference>
<dbReference type="Pfam" id="PF00001">
    <property type="entry name" value="7tm_1"/>
    <property type="match status" value="1"/>
</dbReference>
<dbReference type="GO" id="GO:0006955">
    <property type="term" value="P:immune response"/>
    <property type="evidence" value="ECO:0007669"/>
    <property type="project" value="InterPro"/>
</dbReference>
<comment type="caution">
    <text evidence="13">The sequence shown here is derived from an EMBL/GenBank/DDBJ whole genome shotgun (WGS) entry which is preliminary data.</text>
</comment>
<dbReference type="AlphaFoldDB" id="A0A401PEZ0"/>
<evidence type="ECO:0000256" key="4">
    <source>
        <dbReference type="ARBA" id="ARBA00022989"/>
    </source>
</evidence>
<dbReference type="PRINTS" id="PR00641">
    <property type="entry name" value="CHEMOKINER7"/>
</dbReference>
<evidence type="ECO:0000256" key="5">
    <source>
        <dbReference type="ARBA" id="ARBA00023040"/>
    </source>
</evidence>
<dbReference type="GO" id="GO:0006954">
    <property type="term" value="P:inflammatory response"/>
    <property type="evidence" value="ECO:0007669"/>
    <property type="project" value="InterPro"/>
</dbReference>
<dbReference type="PANTHER" id="PTHR10489">
    <property type="entry name" value="CELL ADHESION MOLECULE"/>
    <property type="match status" value="1"/>
</dbReference>
<dbReference type="InterPro" id="IPR000355">
    <property type="entry name" value="Chemokine_rcpt"/>
</dbReference>
<evidence type="ECO:0000256" key="11">
    <source>
        <dbReference type="SAM" id="Phobius"/>
    </source>
</evidence>
<dbReference type="PRINTS" id="PR00657">
    <property type="entry name" value="CCCHEMOKINER"/>
</dbReference>
<dbReference type="Gene3D" id="1.20.1070.10">
    <property type="entry name" value="Rhodopsin 7-helix transmembrane proteins"/>
    <property type="match status" value="1"/>
</dbReference>
<evidence type="ECO:0000256" key="1">
    <source>
        <dbReference type="ARBA" id="ARBA00004651"/>
    </source>
</evidence>
<feature type="transmembrane region" description="Helical" evidence="11">
    <location>
        <begin position="98"/>
        <end position="117"/>
    </location>
</feature>
<dbReference type="EMBL" id="BFAA01001971">
    <property type="protein sequence ID" value="GCB71697.1"/>
    <property type="molecule type" value="Genomic_DNA"/>
</dbReference>
<keyword evidence="3 10" id="KW-0812">Transmembrane</keyword>
<feature type="non-terminal residue" evidence="13">
    <location>
        <position position="1"/>
    </location>
</feature>
<evidence type="ECO:0000256" key="10">
    <source>
        <dbReference type="RuleBase" id="RU000688"/>
    </source>
</evidence>
<dbReference type="GO" id="GO:0060326">
    <property type="term" value="P:cell chemotaxis"/>
    <property type="evidence" value="ECO:0007669"/>
    <property type="project" value="TreeGrafter"/>
</dbReference>
<feature type="transmembrane region" description="Helical" evidence="11">
    <location>
        <begin position="137"/>
        <end position="157"/>
    </location>
</feature>
<keyword evidence="7 10" id="KW-0675">Receptor</keyword>
<keyword evidence="6 11" id="KW-0472">Membrane</keyword>
<keyword evidence="9 10" id="KW-0807">Transducer</keyword>
<dbReference type="GO" id="GO:0016493">
    <property type="term" value="F:C-C chemokine receptor activity"/>
    <property type="evidence" value="ECO:0007669"/>
    <property type="project" value="InterPro"/>
</dbReference>
<evidence type="ECO:0000256" key="2">
    <source>
        <dbReference type="ARBA" id="ARBA00022475"/>
    </source>
</evidence>
<keyword evidence="5 10" id="KW-0297">G-protein coupled receptor</keyword>
<organism evidence="13 14">
    <name type="scientific">Scyliorhinus torazame</name>
    <name type="common">Cloudy catshark</name>
    <name type="synonym">Catulus torazame</name>
    <dbReference type="NCBI Taxonomy" id="75743"/>
    <lineage>
        <taxon>Eukaryota</taxon>
        <taxon>Metazoa</taxon>
        <taxon>Chordata</taxon>
        <taxon>Craniata</taxon>
        <taxon>Vertebrata</taxon>
        <taxon>Chondrichthyes</taxon>
        <taxon>Elasmobranchii</taxon>
        <taxon>Galeomorphii</taxon>
        <taxon>Galeoidea</taxon>
        <taxon>Carcharhiniformes</taxon>
        <taxon>Scyliorhinidae</taxon>
        <taxon>Scyliorhinus</taxon>
    </lineage>
</organism>
<dbReference type="GO" id="GO:0007204">
    <property type="term" value="P:positive regulation of cytosolic calcium ion concentration"/>
    <property type="evidence" value="ECO:0007669"/>
    <property type="project" value="TreeGrafter"/>
</dbReference>
<dbReference type="SUPFAM" id="SSF81321">
    <property type="entry name" value="Family A G protein-coupled receptor-like"/>
    <property type="match status" value="1"/>
</dbReference>
<evidence type="ECO:0000256" key="7">
    <source>
        <dbReference type="ARBA" id="ARBA00023170"/>
    </source>
</evidence>
<dbReference type="OMA" id="WAVDATK"/>
<reference evidence="13 14" key="1">
    <citation type="journal article" date="2018" name="Nat. Ecol. Evol.">
        <title>Shark genomes provide insights into elasmobranch evolution and the origin of vertebrates.</title>
        <authorList>
            <person name="Hara Y"/>
            <person name="Yamaguchi K"/>
            <person name="Onimaru K"/>
            <person name="Kadota M"/>
            <person name="Koyanagi M"/>
            <person name="Keeley SD"/>
            <person name="Tatsumi K"/>
            <person name="Tanaka K"/>
            <person name="Motone F"/>
            <person name="Kageyama Y"/>
            <person name="Nozu R"/>
            <person name="Adachi N"/>
            <person name="Nishimura O"/>
            <person name="Nakagawa R"/>
            <person name="Tanegashima C"/>
            <person name="Kiyatake I"/>
            <person name="Matsumoto R"/>
            <person name="Murakumo K"/>
            <person name="Nishida K"/>
            <person name="Terakita A"/>
            <person name="Kuratani S"/>
            <person name="Sato K"/>
            <person name="Hyodo S Kuraku.S."/>
        </authorList>
    </citation>
    <scope>NUCLEOTIDE SEQUENCE [LARGE SCALE GENOMIC DNA]</scope>
</reference>
<dbReference type="PROSITE" id="PS50262">
    <property type="entry name" value="G_PROTEIN_RECEP_F1_2"/>
    <property type="match status" value="1"/>
</dbReference>
<dbReference type="InterPro" id="IPR017452">
    <property type="entry name" value="GPCR_Rhodpsn_7TM"/>
</dbReference>
<feature type="transmembrane region" description="Helical" evidence="11">
    <location>
        <begin position="178"/>
        <end position="200"/>
    </location>
</feature>
<dbReference type="InterPro" id="IPR000276">
    <property type="entry name" value="GPCR_Rhodpsn"/>
</dbReference>
<evidence type="ECO:0000256" key="6">
    <source>
        <dbReference type="ARBA" id="ARBA00023136"/>
    </source>
</evidence>
<sequence>VWCSASSTQEPVTGEVPAMSGYDDDWNISLSAVTDSYPYDYDDVFSGFCSGSEVRQFVQSFVPPFYFIVFLSGFVGNILVVVLYTFYKRMRNMTDVYLLNLAIADLLFLCTLPFWAIDARLDWIFGDYLCKTVKGCYKINFFSCMLLLTCISIDRYIAIVKAIKARTLKNKILLHSKLISLIVWVTAVLLSLPDFCYSSTDDAQKRCRTVYPGMLKAAGFAVQVAIGFFVPFAVMVFCYSTITWKLLQAKSFRKHKAIKVIGTVVSVFVLSQLPYNSIMIVQTMDAINITITDCKTRKNVDFATLITQSIAFLHSCLNPFLYVFLGVRFRQDLLKIMKDIGCVSQKQFRRVIRPHSSFKRSSVHSETDTTWTLSL</sequence>
<dbReference type="PANTHER" id="PTHR10489:SF664">
    <property type="entry name" value="C-C CHEMOKINE RECEPTOR TYPE 9"/>
    <property type="match status" value="1"/>
</dbReference>
<comment type="subcellular location">
    <subcellularLocation>
        <location evidence="1">Cell membrane</location>
        <topology evidence="1">Multi-pass membrane protein</topology>
    </subcellularLocation>
</comment>
<keyword evidence="8" id="KW-0325">Glycoprotein</keyword>
<dbReference type="OrthoDB" id="9942559at2759"/>
<evidence type="ECO:0000256" key="3">
    <source>
        <dbReference type="ARBA" id="ARBA00022692"/>
    </source>
</evidence>
<feature type="transmembrane region" description="Helical" evidence="11">
    <location>
        <begin position="220"/>
        <end position="244"/>
    </location>
</feature>
<gene>
    <name evidence="13" type="ORF">scyTo_0006040</name>
</gene>
<evidence type="ECO:0000313" key="13">
    <source>
        <dbReference type="EMBL" id="GCB71697.1"/>
    </source>
</evidence>
<dbReference type="GO" id="GO:0019722">
    <property type="term" value="P:calcium-mediated signaling"/>
    <property type="evidence" value="ECO:0007669"/>
    <property type="project" value="TreeGrafter"/>
</dbReference>
<dbReference type="FunFam" id="1.20.1070.10:FF:000035">
    <property type="entry name" value="C-C chemokine receptor type 6"/>
    <property type="match status" value="1"/>
</dbReference>
<keyword evidence="14" id="KW-1185">Reference proteome</keyword>
<evidence type="ECO:0000313" key="14">
    <source>
        <dbReference type="Proteomes" id="UP000288216"/>
    </source>
</evidence>
<accession>A0A401PEZ0</accession>
<keyword evidence="4 11" id="KW-1133">Transmembrane helix</keyword>
<evidence type="ECO:0000259" key="12">
    <source>
        <dbReference type="PROSITE" id="PS50262"/>
    </source>
</evidence>
<dbReference type="Proteomes" id="UP000288216">
    <property type="component" value="Unassembled WGS sequence"/>
</dbReference>
<protein>
    <recommendedName>
        <fullName evidence="12">G-protein coupled receptors family 1 profile domain-containing protein</fullName>
    </recommendedName>
</protein>
<feature type="transmembrane region" description="Helical" evidence="11">
    <location>
        <begin position="65"/>
        <end position="86"/>
    </location>
</feature>
<feature type="transmembrane region" description="Helical" evidence="11">
    <location>
        <begin position="305"/>
        <end position="327"/>
    </location>
</feature>
<comment type="similarity">
    <text evidence="10">Belongs to the G-protein coupled receptor 1 family.</text>
</comment>
<proteinExistence type="inferred from homology"/>
<evidence type="ECO:0000256" key="9">
    <source>
        <dbReference type="ARBA" id="ARBA00023224"/>
    </source>
</evidence>
<dbReference type="PRINTS" id="PR00237">
    <property type="entry name" value="GPCRRHODOPSN"/>
</dbReference>
<keyword evidence="2" id="KW-1003">Cell membrane</keyword>
<name>A0A401PEZ0_SCYTO</name>
<dbReference type="GO" id="GO:0009897">
    <property type="term" value="C:external side of plasma membrane"/>
    <property type="evidence" value="ECO:0007669"/>
    <property type="project" value="TreeGrafter"/>
</dbReference>
<feature type="domain" description="G-protein coupled receptors family 1 profile" evidence="12">
    <location>
        <begin position="76"/>
        <end position="322"/>
    </location>
</feature>
<evidence type="ECO:0000256" key="8">
    <source>
        <dbReference type="ARBA" id="ARBA00023180"/>
    </source>
</evidence>
<feature type="transmembrane region" description="Helical" evidence="11">
    <location>
        <begin position="256"/>
        <end position="275"/>
    </location>
</feature>
<dbReference type="InterPro" id="IPR001718">
    <property type="entry name" value="Chemokine_CCR7"/>
</dbReference>
<dbReference type="PROSITE" id="PS00237">
    <property type="entry name" value="G_PROTEIN_RECEP_F1_1"/>
    <property type="match status" value="1"/>
</dbReference>
<dbReference type="STRING" id="75743.A0A401PEZ0"/>
<dbReference type="InterPro" id="IPR050119">
    <property type="entry name" value="CCR1-9-like"/>
</dbReference>